<feature type="region of interest" description="Disordered" evidence="1">
    <location>
        <begin position="1"/>
        <end position="26"/>
    </location>
</feature>
<organism evidence="2 3">
    <name type="scientific">Stephania yunnanensis</name>
    <dbReference type="NCBI Taxonomy" id="152371"/>
    <lineage>
        <taxon>Eukaryota</taxon>
        <taxon>Viridiplantae</taxon>
        <taxon>Streptophyta</taxon>
        <taxon>Embryophyta</taxon>
        <taxon>Tracheophyta</taxon>
        <taxon>Spermatophyta</taxon>
        <taxon>Magnoliopsida</taxon>
        <taxon>Ranunculales</taxon>
        <taxon>Menispermaceae</taxon>
        <taxon>Menispermoideae</taxon>
        <taxon>Cissampelideae</taxon>
        <taxon>Stephania</taxon>
    </lineage>
</organism>
<sequence>MVLQEIQTAMRERSDGHERESERERQRAREIFGIAALTMREVKRRERSSQKFLMEVEEMEKNFSIYRVRWKVLKSHPNPQIHKIS</sequence>
<keyword evidence="3" id="KW-1185">Reference proteome</keyword>
<proteinExistence type="predicted"/>
<evidence type="ECO:0000313" key="2">
    <source>
        <dbReference type="EMBL" id="KAK9169611.1"/>
    </source>
</evidence>
<dbReference type="AlphaFoldDB" id="A0AAP0LEH0"/>
<reference evidence="2 3" key="1">
    <citation type="submission" date="2024-01" db="EMBL/GenBank/DDBJ databases">
        <title>Genome assemblies of Stephania.</title>
        <authorList>
            <person name="Yang L."/>
        </authorList>
    </citation>
    <scope>NUCLEOTIDE SEQUENCE [LARGE SCALE GENOMIC DNA]</scope>
    <source>
        <strain evidence="2">YNDBR</strain>
        <tissue evidence="2">Leaf</tissue>
    </source>
</reference>
<dbReference type="Proteomes" id="UP001420932">
    <property type="component" value="Unassembled WGS sequence"/>
</dbReference>
<accession>A0AAP0LEH0</accession>
<evidence type="ECO:0000313" key="3">
    <source>
        <dbReference type="Proteomes" id="UP001420932"/>
    </source>
</evidence>
<name>A0AAP0LEH0_9MAGN</name>
<dbReference type="EMBL" id="JBBNAF010000001">
    <property type="protein sequence ID" value="KAK9169611.1"/>
    <property type="molecule type" value="Genomic_DNA"/>
</dbReference>
<evidence type="ECO:0000256" key="1">
    <source>
        <dbReference type="SAM" id="MobiDB-lite"/>
    </source>
</evidence>
<gene>
    <name evidence="2" type="ORF">Syun_001751</name>
</gene>
<protein>
    <submittedName>
        <fullName evidence="2">Uncharacterized protein</fullName>
    </submittedName>
</protein>
<comment type="caution">
    <text evidence="2">The sequence shown here is derived from an EMBL/GenBank/DDBJ whole genome shotgun (WGS) entry which is preliminary data.</text>
</comment>
<feature type="compositionally biased region" description="Basic and acidic residues" evidence="1">
    <location>
        <begin position="10"/>
        <end position="26"/>
    </location>
</feature>